<organism evidence="7 8">
    <name type="scientific">Ladona fulva</name>
    <name type="common">Scarce chaser dragonfly</name>
    <name type="synonym">Libellula fulva</name>
    <dbReference type="NCBI Taxonomy" id="123851"/>
    <lineage>
        <taxon>Eukaryota</taxon>
        <taxon>Metazoa</taxon>
        <taxon>Ecdysozoa</taxon>
        <taxon>Arthropoda</taxon>
        <taxon>Hexapoda</taxon>
        <taxon>Insecta</taxon>
        <taxon>Pterygota</taxon>
        <taxon>Palaeoptera</taxon>
        <taxon>Odonata</taxon>
        <taxon>Epiprocta</taxon>
        <taxon>Anisoptera</taxon>
        <taxon>Libelluloidea</taxon>
        <taxon>Libellulidae</taxon>
        <taxon>Ladona</taxon>
    </lineage>
</organism>
<dbReference type="AlphaFoldDB" id="A0A8K0NW47"/>
<dbReference type="PANTHER" id="PTHR31158">
    <property type="entry name" value="DUAL OXIDASE 2"/>
    <property type="match status" value="1"/>
</dbReference>
<dbReference type="Proteomes" id="UP000792457">
    <property type="component" value="Unassembled WGS sequence"/>
</dbReference>
<evidence type="ECO:0000256" key="3">
    <source>
        <dbReference type="ARBA" id="ARBA00022692"/>
    </source>
</evidence>
<evidence type="ECO:0000256" key="6">
    <source>
        <dbReference type="ARBA" id="ARBA00023180"/>
    </source>
</evidence>
<dbReference type="OrthoDB" id="10042652at2759"/>
<comment type="caution">
    <text evidence="7">The sequence shown here is derived from an EMBL/GenBank/DDBJ whole genome shotgun (WGS) entry which is preliminary data.</text>
</comment>
<dbReference type="Pfam" id="PF10204">
    <property type="entry name" value="DuoxA"/>
    <property type="match status" value="1"/>
</dbReference>
<evidence type="ECO:0000256" key="5">
    <source>
        <dbReference type="ARBA" id="ARBA00023136"/>
    </source>
</evidence>
<proteinExistence type="inferred from homology"/>
<protein>
    <submittedName>
        <fullName evidence="7">Uncharacterized protein</fullName>
    </submittedName>
</protein>
<evidence type="ECO:0000313" key="8">
    <source>
        <dbReference type="Proteomes" id="UP000792457"/>
    </source>
</evidence>
<dbReference type="GO" id="GO:0005789">
    <property type="term" value="C:endoplasmic reticulum membrane"/>
    <property type="evidence" value="ECO:0007669"/>
    <property type="project" value="InterPro"/>
</dbReference>
<keyword evidence="5" id="KW-0472">Membrane</keyword>
<dbReference type="InterPro" id="IPR018469">
    <property type="entry name" value="Dual_oxidase_maturation_fac"/>
</dbReference>
<keyword evidence="4" id="KW-1133">Transmembrane helix</keyword>
<dbReference type="PANTHER" id="PTHR31158:SF10">
    <property type="entry name" value="LD27791P"/>
    <property type="match status" value="1"/>
</dbReference>
<dbReference type="EMBL" id="KZ308180">
    <property type="protein sequence ID" value="KAG8223938.1"/>
    <property type="molecule type" value="Genomic_DNA"/>
</dbReference>
<accession>A0A8K0NW47</accession>
<evidence type="ECO:0000256" key="1">
    <source>
        <dbReference type="ARBA" id="ARBA00004141"/>
    </source>
</evidence>
<comment type="subcellular location">
    <subcellularLocation>
        <location evidence="1">Membrane</location>
        <topology evidence="1">Multi-pass membrane protein</topology>
    </subcellularLocation>
</comment>
<evidence type="ECO:0000256" key="2">
    <source>
        <dbReference type="ARBA" id="ARBA00009816"/>
    </source>
</evidence>
<sequence>MITAFSTSNSSEDIDFNERFRWSGAGEMQECQRAALVRGLPFPILTVTEYLSADQEGFNWGRMYRSAGYYASITLCIQT</sequence>
<keyword evidence="3" id="KW-0812">Transmembrane</keyword>
<comment type="similarity">
    <text evidence="2">Belongs to the DUOXA family.</text>
</comment>
<evidence type="ECO:0000256" key="4">
    <source>
        <dbReference type="ARBA" id="ARBA00022989"/>
    </source>
</evidence>
<keyword evidence="6" id="KW-0325">Glycoprotein</keyword>
<reference evidence="7" key="1">
    <citation type="submission" date="2013-04" db="EMBL/GenBank/DDBJ databases">
        <authorList>
            <person name="Qu J."/>
            <person name="Murali S.C."/>
            <person name="Bandaranaike D."/>
            <person name="Bellair M."/>
            <person name="Blankenburg K."/>
            <person name="Chao H."/>
            <person name="Dinh H."/>
            <person name="Doddapaneni H."/>
            <person name="Downs B."/>
            <person name="Dugan-Rocha S."/>
            <person name="Elkadiri S."/>
            <person name="Gnanaolivu R.D."/>
            <person name="Hernandez B."/>
            <person name="Javaid M."/>
            <person name="Jayaseelan J.C."/>
            <person name="Lee S."/>
            <person name="Li M."/>
            <person name="Ming W."/>
            <person name="Munidasa M."/>
            <person name="Muniz J."/>
            <person name="Nguyen L."/>
            <person name="Ongeri F."/>
            <person name="Osuji N."/>
            <person name="Pu L.-L."/>
            <person name="Puazo M."/>
            <person name="Qu C."/>
            <person name="Quiroz J."/>
            <person name="Raj R."/>
            <person name="Weissenberger G."/>
            <person name="Xin Y."/>
            <person name="Zou X."/>
            <person name="Han Y."/>
            <person name="Richards S."/>
            <person name="Worley K."/>
            <person name="Muzny D."/>
            <person name="Gibbs R."/>
        </authorList>
    </citation>
    <scope>NUCLEOTIDE SEQUENCE</scope>
    <source>
        <strain evidence="7">Sampled in the wild</strain>
    </source>
</reference>
<dbReference type="GO" id="GO:0015031">
    <property type="term" value="P:protein transport"/>
    <property type="evidence" value="ECO:0007669"/>
    <property type="project" value="InterPro"/>
</dbReference>
<keyword evidence="8" id="KW-1185">Reference proteome</keyword>
<reference evidence="7" key="2">
    <citation type="submission" date="2017-10" db="EMBL/GenBank/DDBJ databases">
        <title>Ladona fulva Genome sequencing and assembly.</title>
        <authorList>
            <person name="Murali S."/>
            <person name="Richards S."/>
            <person name="Bandaranaike D."/>
            <person name="Bellair M."/>
            <person name="Blankenburg K."/>
            <person name="Chao H."/>
            <person name="Dinh H."/>
            <person name="Doddapaneni H."/>
            <person name="Dugan-Rocha S."/>
            <person name="Elkadiri S."/>
            <person name="Gnanaolivu R."/>
            <person name="Hernandez B."/>
            <person name="Skinner E."/>
            <person name="Javaid M."/>
            <person name="Lee S."/>
            <person name="Li M."/>
            <person name="Ming W."/>
            <person name="Munidasa M."/>
            <person name="Muniz J."/>
            <person name="Nguyen L."/>
            <person name="Hughes D."/>
            <person name="Osuji N."/>
            <person name="Pu L.-L."/>
            <person name="Puazo M."/>
            <person name="Qu C."/>
            <person name="Quiroz J."/>
            <person name="Raj R."/>
            <person name="Weissenberger G."/>
            <person name="Xin Y."/>
            <person name="Zou X."/>
            <person name="Han Y."/>
            <person name="Worley K."/>
            <person name="Muzny D."/>
            <person name="Gibbs R."/>
        </authorList>
    </citation>
    <scope>NUCLEOTIDE SEQUENCE</scope>
    <source>
        <strain evidence="7">Sampled in the wild</strain>
    </source>
</reference>
<evidence type="ECO:0000313" key="7">
    <source>
        <dbReference type="EMBL" id="KAG8223938.1"/>
    </source>
</evidence>
<name>A0A8K0NW47_LADFU</name>
<gene>
    <name evidence="7" type="ORF">J437_LFUL003746</name>
</gene>